<dbReference type="HOGENOM" id="CLU_270866_0_0_1"/>
<dbReference type="GeneID" id="6192816"/>
<dbReference type="PANTHER" id="PTHR42085:SF6">
    <property type="entry name" value="F-BOX DOMAIN-CONTAINING PROTEIN"/>
    <property type="match status" value="1"/>
</dbReference>
<dbReference type="InParanoid" id="B2AV49"/>
<dbReference type="OrthoDB" id="2099276at2759"/>
<evidence type="ECO:0000313" key="2">
    <source>
        <dbReference type="EMBL" id="CAP68272.1"/>
    </source>
</evidence>
<accession>B2AV49</accession>
<gene>
    <name evidence="2" type="ORF">PODANS_7_4090</name>
</gene>
<protein>
    <submittedName>
        <fullName evidence="2">Podospora anserina S mat+ genomic DNA chromosome 7, supercontig 1</fullName>
    </submittedName>
</protein>
<proteinExistence type="predicted"/>
<name>B2AV49_PODAN</name>
<evidence type="ECO:0000313" key="3">
    <source>
        <dbReference type="EMBL" id="CDP31744.1"/>
    </source>
</evidence>
<dbReference type="AlphaFoldDB" id="B2AV49"/>
<reference evidence="3" key="4">
    <citation type="submission" date="2014-09" db="EMBL/GenBank/DDBJ databases">
        <title>Maintaining two mating types: Structure of the mating type locus and its role in heterokaryosis in Podospora anserina.</title>
        <authorList>
            <person name="Grognet P."/>
            <person name="Bidard F."/>
            <person name="Kuchly C."/>
            <person name="Chan Ho Tong L."/>
            <person name="Coppin E."/>
            <person name="Ait Benkhali J."/>
            <person name="Couloux A."/>
            <person name="Wincker P."/>
            <person name="Debuchy R."/>
            <person name="Silar P."/>
        </authorList>
    </citation>
    <scope>NUCLEOTIDE SEQUENCE</scope>
</reference>
<organism evidence="2">
    <name type="scientific">Podospora anserina (strain S / ATCC MYA-4624 / DSM 980 / FGSC 10383)</name>
    <name type="common">Pleurage anserina</name>
    <dbReference type="NCBI Taxonomy" id="515849"/>
    <lineage>
        <taxon>Eukaryota</taxon>
        <taxon>Fungi</taxon>
        <taxon>Dikarya</taxon>
        <taxon>Ascomycota</taxon>
        <taxon>Pezizomycotina</taxon>
        <taxon>Sordariomycetes</taxon>
        <taxon>Sordariomycetidae</taxon>
        <taxon>Sordariales</taxon>
        <taxon>Podosporaceae</taxon>
        <taxon>Podospora</taxon>
        <taxon>Podospora anserina</taxon>
    </lineage>
</organism>
<sequence>MFTPHSPLFRLPISVRNHIYYLCTRASSPYSTTLGLIFHLNSCGEPQDNEGERSIWSLLHTCKSVHEEVTSLLYSRSMFVICYSGPGSLRSLLSLPTTALASLTCLKIVLNQAACHDKVFVGCCRKPPLSSGWNVRSEDACARDVCMPRAARYPGDREWQASHNPPLKSDDIRSQLILEEWQVAVAYLSQGVTAGRLELALVCDVAYQDSRIAMAVMTSIRSLPRLKDCHVRLSAAREPKVQRMLESVVADLTGNMQPRSNILGSRQTTVCHVLNLPREIRLRILEYTDLVTPLKEINWGARRERYWASEMKPRYAAIDLQCPPKFLDGYRFGWCWESSGQRAPIGCFCCLHHTSVSSSCRCWGPPTDLFLVCRKLCDEAQHIFFSRNRFVIWDDFSYIPDLVDYPHSSFAACDFLKQVVVTEKCLSHLRFLELVLPPFSYLTWPRANHLASQDWTETMAWAYSKLNFPALTLRLYVSMMDEDECELKERWERYVLGDEHYERQSREREEPLETVGSCLVTQCGPGDGLLLGPNKLKCAMLLRSDRANPLLRLSPKTRRRIYEFMGVAATEHVAASLVFNLHRNHHISATDKPVKRHLGFHGLLLSCRTIYKEAAGLLYAENIFVIHSSPGPSDPLLALTGTALGSLTCLKVVLNHTSCHQETSGGDNVADCCLATDELPSVRRSWCERTHSKAHQPPLRSTDPSALSLLLKWEAAARHLSEIPQDRLTLFFVCDVDHGDVEAGKLALAPLLTLPRLKGCHVRLGNRPDFELQNLVDEVVQKCLGLVPLPRTQCSAASSSQVASHFLDLPRELRLRILGFTNLVTPIKEVSWDGQAYRANRPTYSMRHQAGYNNDLHISCRRDHHHGCRFNNCWLECITPGNYHAGCFCRLQHTAVSSHCRCWAPPTDLFLVCRTLYYEAQHVFFSTNRFIVHDYGDMLDPDIIPSLPWVDTYPNTRLTASRFLRDQVPPNSLASLRFLELVFPAYMHHSWPSSPDHPAITDWVDTVKYVNDKINGPGLTLRVITINPPGTPPVGHDRLTVDQGRQIEQAYHNILSPLARFQDSRRGPLHRFYAHLAYPWAYTEDTMTMMATDVQKYYAFIRSQENRLKEAAEKMVLGDDRYYKKMSFSACSTRLDPLEAPEPHTGDDSDAQSPTIDYFHEVSHEVLNKPLEVWEREEREGKEPRISYWHFCHEVMRSSG</sequence>
<dbReference type="PANTHER" id="PTHR42085">
    <property type="entry name" value="F-BOX DOMAIN-CONTAINING PROTEIN"/>
    <property type="match status" value="1"/>
</dbReference>
<dbReference type="Proteomes" id="UP000001197">
    <property type="component" value="Chromosome 7"/>
</dbReference>
<reference evidence="2 4" key="1">
    <citation type="journal article" date="2008" name="Genome Biol.">
        <title>The genome sequence of the model ascomycete fungus Podospora anserina.</title>
        <authorList>
            <person name="Espagne E."/>
            <person name="Lespinet O."/>
            <person name="Malagnac F."/>
            <person name="Da Silva C."/>
            <person name="Jaillon O."/>
            <person name="Porcel B.M."/>
            <person name="Couloux A."/>
            <person name="Aury J.-M."/>
            <person name="Segurens B."/>
            <person name="Poulain J."/>
            <person name="Anthouard V."/>
            <person name="Grossetete S."/>
            <person name="Khalili H."/>
            <person name="Coppin E."/>
            <person name="Dequard-Chablat M."/>
            <person name="Picard M."/>
            <person name="Contamine V."/>
            <person name="Arnaise S."/>
            <person name="Bourdais A."/>
            <person name="Berteaux-Lecellier V."/>
            <person name="Gautheret D."/>
            <person name="de Vries R.P."/>
            <person name="Battaglia E."/>
            <person name="Coutinho P.M."/>
            <person name="Danchin E.G.J."/>
            <person name="Henrissat B."/>
            <person name="El Khoury R."/>
            <person name="Sainsard-Chanet A."/>
            <person name="Boivin A."/>
            <person name="Pinan-Lucarre B."/>
            <person name="Sellem C.H."/>
            <person name="Debuchy R."/>
            <person name="Wincker P."/>
            <person name="Weissenbach J."/>
            <person name="Silar P."/>
        </authorList>
    </citation>
    <scope>NUCLEOTIDE SEQUENCE [LARGE SCALE GENOMIC DNA]</scope>
    <source>
        <strain evidence="4">S / ATCC MYA-4624 / DSM 980 / FGSC 10383</strain>
        <strain evidence="2">S mat+</strain>
    </source>
</reference>
<dbReference type="VEuPathDB" id="FungiDB:PODANS_7_4090"/>
<feature type="region of interest" description="Disordered" evidence="1">
    <location>
        <begin position="1135"/>
        <end position="1154"/>
    </location>
</feature>
<reference evidence="2" key="2">
    <citation type="submission" date="2008-07" db="EMBL/GenBank/DDBJ databases">
        <authorList>
            <person name="Genoscope - CEA"/>
        </authorList>
    </citation>
    <scope>NUCLEOTIDE SEQUENCE</scope>
    <source>
        <strain evidence="2">S mat+</strain>
    </source>
</reference>
<evidence type="ECO:0000256" key="1">
    <source>
        <dbReference type="SAM" id="MobiDB-lite"/>
    </source>
</evidence>
<dbReference type="InterPro" id="IPR038883">
    <property type="entry name" value="AN11006-like"/>
</dbReference>
<dbReference type="eggNOG" id="ENOG502SYM4">
    <property type="taxonomic scope" value="Eukaryota"/>
</dbReference>
<dbReference type="KEGG" id="pan:PODANSg4634"/>
<dbReference type="EMBL" id="CU633900">
    <property type="protein sequence ID" value="CAP68272.1"/>
    <property type="molecule type" value="Genomic_DNA"/>
</dbReference>
<dbReference type="EMBL" id="FO904942">
    <property type="protein sequence ID" value="CDP31744.1"/>
    <property type="molecule type" value="Genomic_DNA"/>
</dbReference>
<keyword evidence="4" id="KW-1185">Reference proteome</keyword>
<dbReference type="RefSeq" id="XP_001907600.1">
    <property type="nucleotide sequence ID" value="XM_001907565.1"/>
</dbReference>
<reference evidence="4" key="3">
    <citation type="journal article" date="2014" name="Genetics">
        <title>Maintaining two mating types: Structure of the mating type locus and its role in heterokaryosis in Podospora anserina.</title>
        <authorList>
            <person name="Grognet P."/>
            <person name="Bidard F."/>
            <person name="Kuchly C."/>
            <person name="Tong L.C.H."/>
            <person name="Coppin E."/>
            <person name="Benkhali J.A."/>
            <person name="Couloux A."/>
            <person name="Wincker P."/>
            <person name="Debuchy R."/>
            <person name="Silar P."/>
        </authorList>
    </citation>
    <scope>GENOME REANNOTATION</scope>
    <source>
        <strain evidence="4">S / ATCC MYA-4624 / DSM 980 / FGSC 10383</strain>
    </source>
</reference>
<evidence type="ECO:0000313" key="4">
    <source>
        <dbReference type="Proteomes" id="UP000001197"/>
    </source>
</evidence>